<reference evidence="2" key="1">
    <citation type="submission" date="2015-11" db="EMBL/GenBank/DDBJ databases">
        <title>De novo transcriptome assembly of four potential Pierce s Disease insect vectors from Arizona vineyards.</title>
        <authorList>
            <person name="Tassone E.E."/>
        </authorList>
    </citation>
    <scope>NUCLEOTIDE SEQUENCE</scope>
</reference>
<protein>
    <recommendedName>
        <fullName evidence="1">Reverse transcriptase domain-containing protein</fullName>
    </recommendedName>
</protein>
<proteinExistence type="predicted"/>
<evidence type="ECO:0000259" key="1">
    <source>
        <dbReference type="PROSITE" id="PS50878"/>
    </source>
</evidence>
<accession>A0A1B6FMP3</accession>
<evidence type="ECO:0000313" key="2">
    <source>
        <dbReference type="EMBL" id="JAS51421.1"/>
    </source>
</evidence>
<dbReference type="PROSITE" id="PS50878">
    <property type="entry name" value="RT_POL"/>
    <property type="match status" value="1"/>
</dbReference>
<dbReference type="Pfam" id="PF00078">
    <property type="entry name" value="RVT_1"/>
    <property type="match status" value="1"/>
</dbReference>
<gene>
    <name evidence="2" type="ORF">g.32095</name>
</gene>
<organism evidence="2">
    <name type="scientific">Cuerna arida</name>
    <dbReference type="NCBI Taxonomy" id="1464854"/>
    <lineage>
        <taxon>Eukaryota</taxon>
        <taxon>Metazoa</taxon>
        <taxon>Ecdysozoa</taxon>
        <taxon>Arthropoda</taxon>
        <taxon>Hexapoda</taxon>
        <taxon>Insecta</taxon>
        <taxon>Pterygota</taxon>
        <taxon>Neoptera</taxon>
        <taxon>Paraneoptera</taxon>
        <taxon>Hemiptera</taxon>
        <taxon>Auchenorrhyncha</taxon>
        <taxon>Membracoidea</taxon>
        <taxon>Cicadellidae</taxon>
        <taxon>Cicadellinae</taxon>
        <taxon>Proconiini</taxon>
        <taxon>Cuerna</taxon>
    </lineage>
</organism>
<dbReference type="GO" id="GO:0071897">
    <property type="term" value="P:DNA biosynthetic process"/>
    <property type="evidence" value="ECO:0007669"/>
    <property type="project" value="UniProtKB-ARBA"/>
</dbReference>
<feature type="non-terminal residue" evidence="2">
    <location>
        <position position="1"/>
    </location>
</feature>
<dbReference type="AlphaFoldDB" id="A0A1B6FMP3"/>
<dbReference type="SUPFAM" id="SSF56672">
    <property type="entry name" value="DNA/RNA polymerases"/>
    <property type="match status" value="1"/>
</dbReference>
<name>A0A1B6FMP3_9HEMI</name>
<dbReference type="PANTHER" id="PTHR33332">
    <property type="entry name" value="REVERSE TRANSCRIPTASE DOMAIN-CONTAINING PROTEIN"/>
    <property type="match status" value="1"/>
</dbReference>
<sequence length="327" mass="37680">VEITRTVDGVKKKIKSKPLPIQRGVPQGSVLGPVLYIIFVNDLPDYLNNLCSTLMYADDTVLLLKNRTPAQIEVESYIAVNMAQQYCERNDLLLNEKKSQQLIIGRAKEEVCVLPDLEQVGKVKYLGVTIDNKLTWTDHIKNLCSKLSSALYVLRRLTHVCNQDMAKTAYYAIFESHLRYGLVVWGGTSKANLQRVLVLQKRAVRILTGLGPRDSCRNAFKEQKILTVIDLYILETILFAVRQNPSRGSETHNHNTRIANNFALPIHRLAMFEKQPTYVGSNFWNILPEEVKKGKMLKMISHWLLNHPYYTVREFKNWRRDPQPWTD</sequence>
<dbReference type="EMBL" id="GECZ01018348">
    <property type="protein sequence ID" value="JAS51421.1"/>
    <property type="molecule type" value="Transcribed_RNA"/>
</dbReference>
<feature type="domain" description="Reverse transcriptase" evidence="1">
    <location>
        <begin position="1"/>
        <end position="130"/>
    </location>
</feature>
<dbReference type="InterPro" id="IPR043502">
    <property type="entry name" value="DNA/RNA_pol_sf"/>
</dbReference>
<dbReference type="InterPro" id="IPR000477">
    <property type="entry name" value="RT_dom"/>
</dbReference>